<keyword evidence="1" id="KW-0812">Transmembrane</keyword>
<gene>
    <name evidence="3" type="ORF">PAC_15192</name>
</gene>
<keyword evidence="2" id="KW-0732">Signal</keyword>
<sequence length="286" mass="30449">MMHTLYIFSLLALFITGLHSTVTFTSPVAGDVWTVGQTQIISWTQVSSTDNPNGNYLDVKLYQVFPNRSTSPNFEYLIQQAVPNTVNVNPSGWPVTLDITKGLNSSVSNLYILALYLDTQTDILAQSSEFIINNTTAASNPSSTTSVASSYTTSSAFTTSSSASSTGFRTSITTSSAAAISTSAVPTSNAAPAGLTSRAKAGIGIGVSAAVILGLALGWFLFGWRKEQNGEVPTADVLPYSDREVKWQTPMPVLSDYKDVSQYLDMSSQSGVVTMTYAELPETGGR</sequence>
<keyword evidence="1" id="KW-1133">Transmembrane helix</keyword>
<evidence type="ECO:0000313" key="4">
    <source>
        <dbReference type="Proteomes" id="UP000184330"/>
    </source>
</evidence>
<dbReference type="EMBL" id="FJOG01000030">
    <property type="protein sequence ID" value="CZR65292.1"/>
    <property type="molecule type" value="Genomic_DNA"/>
</dbReference>
<feature type="transmembrane region" description="Helical" evidence="1">
    <location>
        <begin position="201"/>
        <end position="222"/>
    </location>
</feature>
<keyword evidence="4" id="KW-1185">Reference proteome</keyword>
<protein>
    <recommendedName>
        <fullName evidence="5">Mid2 domain-containing protein</fullName>
    </recommendedName>
</protein>
<evidence type="ECO:0008006" key="5">
    <source>
        <dbReference type="Google" id="ProtNLM"/>
    </source>
</evidence>
<feature type="chain" id="PRO_5012950701" description="Mid2 domain-containing protein" evidence="2">
    <location>
        <begin position="21"/>
        <end position="286"/>
    </location>
</feature>
<name>A0A1L7XJR6_9HELO</name>
<reference evidence="3 4" key="1">
    <citation type="submission" date="2016-03" db="EMBL/GenBank/DDBJ databases">
        <authorList>
            <person name="Ploux O."/>
        </authorList>
    </citation>
    <scope>NUCLEOTIDE SEQUENCE [LARGE SCALE GENOMIC DNA]</scope>
    <source>
        <strain evidence="3 4">UAMH 11012</strain>
    </source>
</reference>
<keyword evidence="1" id="KW-0472">Membrane</keyword>
<evidence type="ECO:0000256" key="1">
    <source>
        <dbReference type="SAM" id="Phobius"/>
    </source>
</evidence>
<evidence type="ECO:0000256" key="2">
    <source>
        <dbReference type="SAM" id="SignalP"/>
    </source>
</evidence>
<dbReference type="AlphaFoldDB" id="A0A1L7XJR6"/>
<evidence type="ECO:0000313" key="3">
    <source>
        <dbReference type="EMBL" id="CZR65292.1"/>
    </source>
</evidence>
<feature type="signal peptide" evidence="2">
    <location>
        <begin position="1"/>
        <end position="20"/>
    </location>
</feature>
<organism evidence="3 4">
    <name type="scientific">Phialocephala subalpina</name>
    <dbReference type="NCBI Taxonomy" id="576137"/>
    <lineage>
        <taxon>Eukaryota</taxon>
        <taxon>Fungi</taxon>
        <taxon>Dikarya</taxon>
        <taxon>Ascomycota</taxon>
        <taxon>Pezizomycotina</taxon>
        <taxon>Leotiomycetes</taxon>
        <taxon>Helotiales</taxon>
        <taxon>Mollisiaceae</taxon>
        <taxon>Phialocephala</taxon>
        <taxon>Phialocephala fortinii species complex</taxon>
    </lineage>
</organism>
<proteinExistence type="predicted"/>
<dbReference type="Proteomes" id="UP000184330">
    <property type="component" value="Unassembled WGS sequence"/>
</dbReference>
<accession>A0A1L7XJR6</accession>